<dbReference type="GO" id="GO:0005524">
    <property type="term" value="F:ATP binding"/>
    <property type="evidence" value="ECO:0007669"/>
    <property type="project" value="InterPro"/>
</dbReference>
<protein>
    <submittedName>
        <fullName evidence="5">Aste57867_2556 protein</fullName>
    </submittedName>
</protein>
<dbReference type="InterPro" id="IPR008271">
    <property type="entry name" value="Ser/Thr_kinase_AS"/>
</dbReference>
<dbReference type="Pfam" id="PF07714">
    <property type="entry name" value="PK_Tyr_Ser-Thr"/>
    <property type="match status" value="1"/>
</dbReference>
<dbReference type="PANTHER" id="PTHR44329">
    <property type="entry name" value="SERINE/THREONINE-PROTEIN KINASE TNNI3K-RELATED"/>
    <property type="match status" value="1"/>
</dbReference>
<dbReference type="GO" id="GO:0004674">
    <property type="term" value="F:protein serine/threonine kinase activity"/>
    <property type="evidence" value="ECO:0007669"/>
    <property type="project" value="TreeGrafter"/>
</dbReference>
<dbReference type="InterPro" id="IPR051681">
    <property type="entry name" value="Ser/Thr_Kinases-Pseudokinases"/>
</dbReference>
<feature type="domain" description="Protein kinase" evidence="2">
    <location>
        <begin position="1018"/>
        <end position="1280"/>
    </location>
</feature>
<dbReference type="Gene3D" id="1.10.510.10">
    <property type="entry name" value="Transferase(Phosphotransferase) domain 1"/>
    <property type="match status" value="1"/>
</dbReference>
<reference evidence="4" key="2">
    <citation type="submission" date="2019-06" db="EMBL/GenBank/DDBJ databases">
        <title>Genomics analysis of Aphanomyces spp. identifies a new class of oomycete effector associated with host adaptation.</title>
        <authorList>
            <person name="Gaulin E."/>
        </authorList>
    </citation>
    <scope>NUCLEOTIDE SEQUENCE</scope>
    <source>
        <strain evidence="4">CBS 578.67</strain>
    </source>
</reference>
<dbReference type="SUPFAM" id="SSF56112">
    <property type="entry name" value="Protein kinase-like (PK-like)"/>
    <property type="match status" value="1"/>
</dbReference>
<gene>
    <name evidence="5" type="primary">Aste57867_2556</name>
    <name evidence="4" type="ORF">As57867_002549</name>
    <name evidence="5" type="ORF">ASTE57867_2556</name>
</gene>
<dbReference type="EMBL" id="CAADRA010000319">
    <property type="protein sequence ID" value="VFT79752.1"/>
    <property type="molecule type" value="Genomic_DNA"/>
</dbReference>
<dbReference type="PROSITE" id="PS50011">
    <property type="entry name" value="PROTEIN_KINASE_DOM"/>
    <property type="match status" value="1"/>
</dbReference>
<keyword evidence="6" id="KW-1185">Reference proteome</keyword>
<dbReference type="Gene3D" id="3.30.200.20">
    <property type="entry name" value="Phosphorylase Kinase, domain 1"/>
    <property type="match status" value="1"/>
</dbReference>
<feature type="signal peptide" evidence="1">
    <location>
        <begin position="1"/>
        <end position="19"/>
    </location>
</feature>
<evidence type="ECO:0000313" key="5">
    <source>
        <dbReference type="EMBL" id="VFT79752.1"/>
    </source>
</evidence>
<dbReference type="InterPro" id="IPR011009">
    <property type="entry name" value="Kinase-like_dom_sf"/>
</dbReference>
<evidence type="ECO:0000313" key="6">
    <source>
        <dbReference type="Proteomes" id="UP000332933"/>
    </source>
</evidence>
<evidence type="ECO:0000259" key="2">
    <source>
        <dbReference type="PROSITE" id="PS50011"/>
    </source>
</evidence>
<evidence type="ECO:0000313" key="4">
    <source>
        <dbReference type="EMBL" id="KAF0716990.1"/>
    </source>
</evidence>
<dbReference type="PROSITE" id="PS50915">
    <property type="entry name" value="CRYSTALLIN_BETA_GAMMA"/>
    <property type="match status" value="1"/>
</dbReference>
<dbReference type="EMBL" id="VJMH01000319">
    <property type="protein sequence ID" value="KAF0716990.1"/>
    <property type="molecule type" value="Genomic_DNA"/>
</dbReference>
<dbReference type="PROSITE" id="PS00108">
    <property type="entry name" value="PROTEIN_KINASE_ST"/>
    <property type="match status" value="1"/>
</dbReference>
<evidence type="ECO:0000256" key="1">
    <source>
        <dbReference type="SAM" id="SignalP"/>
    </source>
</evidence>
<dbReference type="PANTHER" id="PTHR44329:SF214">
    <property type="entry name" value="PROTEIN KINASE DOMAIN-CONTAINING PROTEIN"/>
    <property type="match status" value="1"/>
</dbReference>
<organism evidence="5 6">
    <name type="scientific">Aphanomyces stellatus</name>
    <dbReference type="NCBI Taxonomy" id="120398"/>
    <lineage>
        <taxon>Eukaryota</taxon>
        <taxon>Sar</taxon>
        <taxon>Stramenopiles</taxon>
        <taxon>Oomycota</taxon>
        <taxon>Saprolegniomycetes</taxon>
        <taxon>Saprolegniales</taxon>
        <taxon>Verrucalvaceae</taxon>
        <taxon>Aphanomyces</taxon>
    </lineage>
</organism>
<feature type="domain" description="Beta/gamma crystallin 'Greek key'" evidence="3">
    <location>
        <begin position="592"/>
        <end position="639"/>
    </location>
</feature>
<feature type="chain" id="PRO_5036115973" evidence="1">
    <location>
        <begin position="20"/>
        <end position="1285"/>
    </location>
</feature>
<proteinExistence type="predicted"/>
<dbReference type="Proteomes" id="UP000332933">
    <property type="component" value="Unassembled WGS sequence"/>
</dbReference>
<dbReference type="InterPro" id="IPR001245">
    <property type="entry name" value="Ser-Thr/Tyr_kinase_cat_dom"/>
</dbReference>
<reference evidence="5 6" key="1">
    <citation type="submission" date="2019-03" db="EMBL/GenBank/DDBJ databases">
        <authorList>
            <person name="Gaulin E."/>
            <person name="Dumas B."/>
        </authorList>
    </citation>
    <scope>NUCLEOTIDE SEQUENCE [LARGE SCALE GENOMIC DNA]</scope>
    <source>
        <strain evidence="5">CBS 568.67</strain>
    </source>
</reference>
<dbReference type="InterPro" id="IPR000719">
    <property type="entry name" value="Prot_kinase_dom"/>
</dbReference>
<evidence type="ECO:0000259" key="3">
    <source>
        <dbReference type="PROSITE" id="PS50915"/>
    </source>
</evidence>
<sequence length="1285" mass="141025">MLWLFTLVYVVALASTVRCQVVVYSEPGFTGTVTTLATSATIESFEGSIGSIKLTQSTTLWVYSESKVRGQPTAFVTSETNLSWLPPVRWISVTPALDAPFVNLYAGLGRTGPFVQYAIGSKVEAFQGTFGSLALQSTNDSSILIVVYSEPRFSGHRTVMYSSSIAIPPQVGSFQVLAYDTLMPVQLQTYESASGTPSVQLLNGESLPLFATAKLTFLEIPVGLAVILYNGDAFTGTATMVLSHTCTNVAFATKSIQVVLYNASMARVELYESTYFFVGLPSQYKAGDRVVDTSPMAKWGAIRIPDELLLVTYTGVHFTGVATNWTTSRINFGDATFSSFQVLARATTAPAVEMFWNDKCAGPSTAYYLHDNVSVLHNNTSEFVCVQPHVGYAVAVYDQPHFQGRLQFTTLDGHRSLSYDVWVLPVSTVQSFCILAAADIASFVRPSIQLVDVVVVWSVPVSFGDAQMYTVEVVAVGETWSKVLPMGTYIKKLDIPRGVKVDAYRCSEFRCPVYVAWDAFQMDPFVRSFRVRRASDVAPSHERAPPVVTLLKSMASNESFVNVPAGDNASTLLFLQGLFPLGFFHLDIPPTLTVIAYSGMNFQGNRTILPPGLYNQVYGNMEATTRTLVNTIQSFRVIPTADVPQLLDTDNATTQRGVTSISPAFFFALDHEFPILPVAQTVRWFSIPDGLALVTYDRPWFLGAYQVWTAPMANTTRSPRSLRVVNITAAPPPMVPPPPPTMDSFPGGPFSLLQNGDLEPAVSPWEMTCLGTSNCTFYPNRSINLTTIDFVLVAYTKYNFQGAGQVIHITTLTFNLPADLKSYKFYTHDAFAGAIPRPTPFVGIYFNQFGFDVAPIFMHVDDNISSLIYPWDNQAIRVTIPDGLTLFTYTGTRFTGACMAWTSDTGLGTPWNASVRSLQVRRTNDSSLPVCATVLPAPRLTPPPPSPLLAPTSPTAPHEYYVVAAVVAVCLGLVLVRKTLAKRQSSCLVTTTSPSSSMAYQGLEWGDLDLFKFHGSLFPLTHPLTAGASGALHLGTFQGQPVAIKTLVYATPFPDQIQAFIDEILFLGKLKSSRIVALIGVAWTHPTNIQCVMEYMNMGDLRCHLADTTAESFPWPQKLACATSIAEGLFYLHSQNLLHRDLKSRNVLLDSEKGTKLSDFGSSKEIVYGDTMTAAVGTYQWMAPEMLLFQGYSNAVDIYSFGVVLSELSTHEVPYTNLKDSDGREWSDEAIARQVIHNQLRPTFQPDCAVWFVALAMRCMAQDPNDRPSATKIMYELSTFKGQGY</sequence>
<name>A0A485KC27_9STRA</name>
<dbReference type="InterPro" id="IPR001064">
    <property type="entry name" value="Beta/gamma_crystallin"/>
</dbReference>
<keyword evidence="1" id="KW-0732">Signal</keyword>
<accession>A0A485KC27</accession>
<dbReference type="SMART" id="SM00220">
    <property type="entry name" value="S_TKc"/>
    <property type="match status" value="1"/>
</dbReference>